<protein>
    <submittedName>
        <fullName evidence="2">Uncharacterized protein</fullName>
    </submittedName>
</protein>
<keyword evidence="1" id="KW-0812">Transmembrane</keyword>
<keyword evidence="3" id="KW-1185">Reference proteome</keyword>
<proteinExistence type="predicted"/>
<feature type="transmembrane region" description="Helical" evidence="1">
    <location>
        <begin position="78"/>
        <end position="101"/>
    </location>
</feature>
<dbReference type="AlphaFoldDB" id="A0A4P7AIH6"/>
<sequence length="102" mass="12006">MKKIKNKKIKNKNPNKFGVFNGNVINSETFGLENEFKVEEYHDESLTITEIKTKTLKEDEELVIKENLIKKRRKINSLVYKIIASIIIFLVIIIIIVYLIIR</sequence>
<evidence type="ECO:0000256" key="1">
    <source>
        <dbReference type="SAM" id="Phobius"/>
    </source>
</evidence>
<dbReference type="RefSeq" id="WP_134298029.1">
    <property type="nucleotide sequence ID" value="NZ_CP038013.1"/>
</dbReference>
<reference evidence="2 3" key="1">
    <citation type="submission" date="2019-03" db="EMBL/GenBank/DDBJ databases">
        <title>Complete genome sequence of Spiroplasma gladiatoris TG-1 (DSM 22552).</title>
        <authorList>
            <person name="Lin Y.-C."/>
            <person name="Chou L."/>
            <person name="Kuo C.-H."/>
        </authorList>
    </citation>
    <scope>NUCLEOTIDE SEQUENCE [LARGE SCALE GENOMIC DNA]</scope>
    <source>
        <strain evidence="2 3">TG-1</strain>
    </source>
</reference>
<evidence type="ECO:0000313" key="2">
    <source>
        <dbReference type="EMBL" id="QBQ08062.1"/>
    </source>
</evidence>
<gene>
    <name evidence="2" type="ORF">SGLAD_v1c08630</name>
</gene>
<dbReference type="EMBL" id="CP038013">
    <property type="protein sequence ID" value="QBQ08062.1"/>
    <property type="molecule type" value="Genomic_DNA"/>
</dbReference>
<name>A0A4P7AIH6_9MOLU</name>
<dbReference type="KEGG" id="sgq:SGLAD_v1c08630"/>
<keyword evidence="1" id="KW-1133">Transmembrane helix</keyword>
<accession>A0A4P7AIH6</accession>
<dbReference type="Proteomes" id="UP000294309">
    <property type="component" value="Chromosome"/>
</dbReference>
<evidence type="ECO:0000313" key="3">
    <source>
        <dbReference type="Proteomes" id="UP000294309"/>
    </source>
</evidence>
<keyword evidence="1" id="KW-0472">Membrane</keyword>
<organism evidence="2 3">
    <name type="scientific">Spiroplasma gladiatoris</name>
    <dbReference type="NCBI Taxonomy" id="2143"/>
    <lineage>
        <taxon>Bacteria</taxon>
        <taxon>Bacillati</taxon>
        <taxon>Mycoplasmatota</taxon>
        <taxon>Mollicutes</taxon>
        <taxon>Entomoplasmatales</taxon>
        <taxon>Spiroplasmataceae</taxon>
        <taxon>Spiroplasma</taxon>
    </lineage>
</organism>